<dbReference type="PANTHER" id="PTHR46323:SF2">
    <property type="entry name" value="BETA-GALACTOSIDASE"/>
    <property type="match status" value="1"/>
</dbReference>
<dbReference type="InterPro" id="IPR006103">
    <property type="entry name" value="Glyco_hydro_2_cat"/>
</dbReference>
<dbReference type="SUPFAM" id="SSF49785">
    <property type="entry name" value="Galactose-binding domain-like"/>
    <property type="match status" value="1"/>
</dbReference>
<dbReference type="Gene3D" id="3.20.20.80">
    <property type="entry name" value="Glycosidases"/>
    <property type="match status" value="1"/>
</dbReference>
<keyword evidence="5" id="KW-0326">Glycosidase</keyword>
<proteinExistence type="inferred from homology"/>
<evidence type="ECO:0000259" key="6">
    <source>
        <dbReference type="Pfam" id="PF00703"/>
    </source>
</evidence>
<dbReference type="EMBL" id="JAPZVM010000008">
    <property type="protein sequence ID" value="MCZ8373043.1"/>
    <property type="molecule type" value="Genomic_DNA"/>
</dbReference>
<dbReference type="InterPro" id="IPR008979">
    <property type="entry name" value="Galactose-bd-like_sf"/>
</dbReference>
<dbReference type="RefSeq" id="WP_269878343.1">
    <property type="nucleotide sequence ID" value="NZ_JAPZVM010000008.1"/>
</dbReference>
<name>A0ABT4PJ35_9BACT</name>
<dbReference type="Pfam" id="PF00703">
    <property type="entry name" value="Glyco_hydro_2"/>
    <property type="match status" value="1"/>
</dbReference>
<evidence type="ECO:0000256" key="5">
    <source>
        <dbReference type="ARBA" id="ARBA00023295"/>
    </source>
</evidence>
<organism evidence="8 9">
    <name type="scientific">Phocaeicola acetigenes</name>
    <dbReference type="NCBI Taxonomy" id="3016083"/>
    <lineage>
        <taxon>Bacteria</taxon>
        <taxon>Pseudomonadati</taxon>
        <taxon>Bacteroidota</taxon>
        <taxon>Bacteroidia</taxon>
        <taxon>Bacteroidales</taxon>
        <taxon>Bacteroidaceae</taxon>
        <taxon>Phocaeicola</taxon>
    </lineage>
</organism>
<dbReference type="SUPFAM" id="SSF49303">
    <property type="entry name" value="beta-Galactosidase/glucuronidase domain"/>
    <property type="match status" value="1"/>
</dbReference>
<evidence type="ECO:0000259" key="7">
    <source>
        <dbReference type="Pfam" id="PF02836"/>
    </source>
</evidence>
<dbReference type="Gene3D" id="2.60.120.260">
    <property type="entry name" value="Galactose-binding domain-like"/>
    <property type="match status" value="1"/>
</dbReference>
<accession>A0ABT4PJ35</accession>
<evidence type="ECO:0000313" key="9">
    <source>
        <dbReference type="Proteomes" id="UP001141933"/>
    </source>
</evidence>
<sequence>MKNLFVLLSCICCFSCKPSIQQIDLSGTWEFTTDTSQWNQSLILPGSVTSNRLGEDISMSTPWTGTIVDSSFFFADKYAEYRTAENFKVPFWLQPEKYFRGEAWYKKTVEIPQNWDKYDVMLTLERCHWDTELWIDGSYAGSGHSLGTPHRYLLTQWLTPGKHELLLKVDNSLKTVNPGINSHSVTDHTQGNWNGVIGKIALEALPQIRINHLDIFPDIDHKKVKVELEALNSTSTAQEVTFKMEVGGRAFEKSQTLPTGTSPVYAEIEMGDSILLWDEFHPHLYQLNVHLSGTDGKELSHCSEQFGMRKLEVVQNHILINGRKVFFRGMLDCAAFPLTGYPSMDKEYWVKMFTNCRNHGLNHVRFHSWCPPEIAFQVADEMGFYLQIECSSWANQGITIGDGTSLDQFIRDESERMVREYGNHPSFCMMLYGNEPSGEKSTPYLADFVTHWKEKDTRRLYSTAAGWPNLPINDFLNDPTPRIQGWGQGLTSIINAEAPRTNYDWSNYVQQFNQPVISHEIGQWCVYPDFKEISKYTGLMKAHNFEIFRDDLKKNGMIHLADSFLLASGKLQALCYKADIEAALRTPDFGGFQLLGLYDFPGQGTALVGVLNVFGEEKGYISPEEYRQFCNTTVPLARLPKLIYTNNESLTASVEVAHFGDKQLSNPKLGWILSTDDGKTIGKGQWNANQISIGNNISLGNINFPLSGITEPKQLSLKVYVNDFENEWHIWVYPSTPRNQYADNDILVTNSLDNKAKEVLEKGGKVLLSLPKGKLRADMGGDIQIGFSSIFWNTAWTLGQAPHTLGILCNPHHPALSQFPTNYYSDYQWWDAMSYSNAIEMDKLAKGAQPIVRVIDDWFTNRSLGLITEFKVGKGKLVLSGIDFWQKMDERPAARQLLNSLKAYMSSEQFHPVQEIKSEDLQQLY</sequence>
<dbReference type="EC" id="3.2.1.23" evidence="3"/>
<keyword evidence="4" id="KW-0378">Hydrolase</keyword>
<protein>
    <recommendedName>
        <fullName evidence="3">beta-galactosidase</fullName>
        <ecNumber evidence="3">3.2.1.23</ecNumber>
    </recommendedName>
</protein>
<comment type="caution">
    <text evidence="8">The sequence shown here is derived from an EMBL/GenBank/DDBJ whole genome shotgun (WGS) entry which is preliminary data.</text>
</comment>
<evidence type="ECO:0000256" key="2">
    <source>
        <dbReference type="ARBA" id="ARBA00007401"/>
    </source>
</evidence>
<dbReference type="InterPro" id="IPR050347">
    <property type="entry name" value="Bact_Beta-galactosidase"/>
</dbReference>
<feature type="domain" description="Glycoside hydrolase family 2 immunoglobulin-like beta-sandwich" evidence="6">
    <location>
        <begin position="209"/>
        <end position="309"/>
    </location>
</feature>
<keyword evidence="9" id="KW-1185">Reference proteome</keyword>
<reference evidence="8" key="1">
    <citation type="submission" date="2022-12" db="EMBL/GenBank/DDBJ databases">
        <title>Phocaeicola acetigenes sp. nov., isolated feces from a healthy human.</title>
        <authorList>
            <person name="Do H."/>
            <person name="Ha Y.B."/>
            <person name="Kim J.-S."/>
            <person name="Suh M.K."/>
            <person name="Kim H.S."/>
            <person name="Lee J.-S."/>
        </authorList>
    </citation>
    <scope>NUCLEOTIDE SEQUENCE</scope>
    <source>
        <strain evidence="8">KGMB11183</strain>
    </source>
</reference>
<evidence type="ECO:0000256" key="3">
    <source>
        <dbReference type="ARBA" id="ARBA00012756"/>
    </source>
</evidence>
<dbReference type="InterPro" id="IPR036156">
    <property type="entry name" value="Beta-gal/glucu_dom_sf"/>
</dbReference>
<feature type="domain" description="Glycoside hydrolase family 2 catalytic" evidence="7">
    <location>
        <begin position="312"/>
        <end position="461"/>
    </location>
</feature>
<dbReference type="SUPFAM" id="SSF51445">
    <property type="entry name" value="(Trans)glycosidases"/>
    <property type="match status" value="1"/>
</dbReference>
<dbReference type="Proteomes" id="UP001141933">
    <property type="component" value="Unassembled WGS sequence"/>
</dbReference>
<dbReference type="InterPro" id="IPR017853">
    <property type="entry name" value="GH"/>
</dbReference>
<gene>
    <name evidence="8" type="ORF">O6P32_10045</name>
</gene>
<comment type="similarity">
    <text evidence="2">Belongs to the glycosyl hydrolase 2 family.</text>
</comment>
<dbReference type="InterPro" id="IPR006102">
    <property type="entry name" value="Ig-like_GH2"/>
</dbReference>
<dbReference type="Pfam" id="PF02836">
    <property type="entry name" value="Glyco_hydro_2_C"/>
    <property type="match status" value="1"/>
</dbReference>
<dbReference type="PANTHER" id="PTHR46323">
    <property type="entry name" value="BETA-GALACTOSIDASE"/>
    <property type="match status" value="1"/>
</dbReference>
<evidence type="ECO:0000256" key="1">
    <source>
        <dbReference type="ARBA" id="ARBA00001412"/>
    </source>
</evidence>
<dbReference type="InterPro" id="IPR013783">
    <property type="entry name" value="Ig-like_fold"/>
</dbReference>
<evidence type="ECO:0000313" key="8">
    <source>
        <dbReference type="EMBL" id="MCZ8373043.1"/>
    </source>
</evidence>
<comment type="catalytic activity">
    <reaction evidence="1">
        <text>Hydrolysis of terminal non-reducing beta-D-galactose residues in beta-D-galactosides.</text>
        <dbReference type="EC" id="3.2.1.23"/>
    </reaction>
</comment>
<dbReference type="Gene3D" id="2.60.40.10">
    <property type="entry name" value="Immunoglobulins"/>
    <property type="match status" value="1"/>
</dbReference>
<evidence type="ECO:0000256" key="4">
    <source>
        <dbReference type="ARBA" id="ARBA00022801"/>
    </source>
</evidence>